<keyword evidence="6" id="KW-0031">Aminopeptidase</keyword>
<dbReference type="AlphaFoldDB" id="A0A1E7K4S3"/>
<dbReference type="PATRIC" id="fig|943816.4.peg.2458"/>
<keyword evidence="6" id="KW-0645">Protease</keyword>
<keyword evidence="2 4" id="KW-0732">Signal</keyword>
<organism evidence="6 7">
    <name type="scientific">Streptomyces qinglanensis</name>
    <dbReference type="NCBI Taxonomy" id="943816"/>
    <lineage>
        <taxon>Bacteria</taxon>
        <taxon>Bacillati</taxon>
        <taxon>Actinomycetota</taxon>
        <taxon>Actinomycetes</taxon>
        <taxon>Kitasatosporales</taxon>
        <taxon>Streptomycetaceae</taxon>
        <taxon>Streptomyces</taxon>
    </lineage>
</organism>
<gene>
    <name evidence="6" type="ORF">AN217_15040</name>
</gene>
<dbReference type="InterPro" id="IPR029058">
    <property type="entry name" value="AB_hydrolase_fold"/>
</dbReference>
<dbReference type="Proteomes" id="UP000175829">
    <property type="component" value="Unassembled WGS sequence"/>
</dbReference>
<evidence type="ECO:0000256" key="1">
    <source>
        <dbReference type="ARBA" id="ARBA00010088"/>
    </source>
</evidence>
<dbReference type="Gene3D" id="3.40.50.1820">
    <property type="entry name" value="alpha/beta hydrolase"/>
    <property type="match status" value="1"/>
</dbReference>
<accession>A0A1E7K4S3</accession>
<feature type="chain" id="PRO_5038332236" evidence="4">
    <location>
        <begin position="32"/>
        <end position="555"/>
    </location>
</feature>
<dbReference type="Pfam" id="PF08386">
    <property type="entry name" value="Abhydrolase_4"/>
    <property type="match status" value="1"/>
</dbReference>
<evidence type="ECO:0000313" key="6">
    <source>
        <dbReference type="EMBL" id="OEU98921.1"/>
    </source>
</evidence>
<dbReference type="PANTHER" id="PTHR43248">
    <property type="entry name" value="2-SUCCINYL-6-HYDROXY-2,4-CYCLOHEXADIENE-1-CARBOXYLATE SYNTHASE"/>
    <property type="match status" value="1"/>
</dbReference>
<dbReference type="SUPFAM" id="SSF53474">
    <property type="entry name" value="alpha/beta-Hydrolases"/>
    <property type="match status" value="1"/>
</dbReference>
<protein>
    <submittedName>
        <fullName evidence="6">Aminopeptidase</fullName>
    </submittedName>
</protein>
<dbReference type="GO" id="GO:0004177">
    <property type="term" value="F:aminopeptidase activity"/>
    <property type="evidence" value="ECO:0007669"/>
    <property type="project" value="UniProtKB-KW"/>
</dbReference>
<proteinExistence type="inferred from homology"/>
<dbReference type="InterPro" id="IPR006311">
    <property type="entry name" value="TAT_signal"/>
</dbReference>
<keyword evidence="3" id="KW-0378">Hydrolase</keyword>
<dbReference type="InterPro" id="IPR051601">
    <property type="entry name" value="Serine_prot/Carboxylest_S33"/>
</dbReference>
<dbReference type="EMBL" id="LJGV01000022">
    <property type="protein sequence ID" value="OEU98921.1"/>
    <property type="molecule type" value="Genomic_DNA"/>
</dbReference>
<dbReference type="PROSITE" id="PS51318">
    <property type="entry name" value="TAT"/>
    <property type="match status" value="1"/>
</dbReference>
<evidence type="ECO:0000256" key="4">
    <source>
        <dbReference type="SAM" id="SignalP"/>
    </source>
</evidence>
<reference evidence="6 7" key="1">
    <citation type="journal article" date="2016" name="Front. Microbiol.">
        <title>Comparative Genomics Analysis of Streptomyces Species Reveals Their Adaptation to the Marine Environment and Their Diversity at the Genomic Level.</title>
        <authorList>
            <person name="Tian X."/>
            <person name="Zhang Z."/>
            <person name="Yang T."/>
            <person name="Chen M."/>
            <person name="Li J."/>
            <person name="Chen F."/>
            <person name="Yang J."/>
            <person name="Li W."/>
            <person name="Zhang B."/>
            <person name="Zhang Z."/>
            <person name="Wu J."/>
            <person name="Zhang C."/>
            <person name="Long L."/>
            <person name="Xiao J."/>
        </authorList>
    </citation>
    <scope>NUCLEOTIDE SEQUENCE [LARGE SCALE GENOMIC DNA]</scope>
    <source>
        <strain evidence="6 7">SCSIO M10379</strain>
    </source>
</reference>
<feature type="domain" description="Peptidase S33 tripeptidyl aminopeptidase-like C-terminal" evidence="5">
    <location>
        <begin position="429"/>
        <end position="526"/>
    </location>
</feature>
<evidence type="ECO:0000259" key="5">
    <source>
        <dbReference type="Pfam" id="PF08386"/>
    </source>
</evidence>
<dbReference type="PANTHER" id="PTHR43248:SF29">
    <property type="entry name" value="TRIPEPTIDYL AMINOPEPTIDASE"/>
    <property type="match status" value="1"/>
</dbReference>
<dbReference type="RefSeq" id="WP_069991890.1">
    <property type="nucleotide sequence ID" value="NZ_LJGV01000022.1"/>
</dbReference>
<comment type="similarity">
    <text evidence="1">Belongs to the peptidase S33 family.</text>
</comment>
<comment type="caution">
    <text evidence="6">The sequence shown here is derived from an EMBL/GenBank/DDBJ whole genome shotgun (WGS) entry which is preliminary data.</text>
</comment>
<dbReference type="InterPro" id="IPR013595">
    <property type="entry name" value="Pept_S33_TAP-like_C"/>
</dbReference>
<name>A0A1E7K4S3_9ACTN</name>
<evidence type="ECO:0000256" key="2">
    <source>
        <dbReference type="ARBA" id="ARBA00022729"/>
    </source>
</evidence>
<sequence length="555" mass="60152">MNRRKAAIAAAGTIAAGALTAGLISVPSAVAAGSSGPQARSVKHSGAAEARGVKKAAARAARAGVDWKDCPADWGIRDGVQCGWVTVPLDYAKPNGKKIRLAVDRARSTGGKAKRQGSLVYNPGGPGGSGLYFPARIPDKNPLWAKAATAYDFVGFDPRGVGHSAPISCADPQEWVKAPKADPVPDSEADKRAQRKLAKEYADGCQERSGELLPQLTTPNAARDLDVIRAALGDKKLNYLGVSYGTYMGAVYAELFPRHIRRMITDSIVNPSRRKIWYDVNLDQDVAFQTRWNDWKKWVAEHDDVYGIGSTPQKVEAAWRELRATAEKHPIGGKVGPAELLGVFQSAPYYDSAWARVASVWSAYRNGDEQPLIDAGAPDMSDVAGNKASENGNAVYNAVECNDAKWPSRWRTWDRDNTRLHAKYPFLTWANAWMNYPCAVWPVKQHRPLEIRARTSYPVLMVQATRDAATPYPGGVELHKRLKGSRLITEKGAGSHGITNLKNSCINERVDAYLLKGTVDRKDVTCGPHATPEPVKSPAKAAAKAEAAAVPTMVP</sequence>
<evidence type="ECO:0000313" key="7">
    <source>
        <dbReference type="Proteomes" id="UP000175829"/>
    </source>
</evidence>
<feature type="signal peptide" evidence="4">
    <location>
        <begin position="1"/>
        <end position="31"/>
    </location>
</feature>
<evidence type="ECO:0000256" key="3">
    <source>
        <dbReference type="ARBA" id="ARBA00022801"/>
    </source>
</evidence>